<evidence type="ECO:0000256" key="1">
    <source>
        <dbReference type="SAM" id="MobiDB-lite"/>
    </source>
</evidence>
<dbReference type="EMBL" id="CAJNNV010032954">
    <property type="protein sequence ID" value="CAE8641634.1"/>
    <property type="molecule type" value="Genomic_DNA"/>
</dbReference>
<evidence type="ECO:0000313" key="3">
    <source>
        <dbReference type="Proteomes" id="UP000654075"/>
    </source>
</evidence>
<dbReference type="Proteomes" id="UP000654075">
    <property type="component" value="Unassembled WGS sequence"/>
</dbReference>
<reference evidence="2" key="1">
    <citation type="submission" date="2021-02" db="EMBL/GenBank/DDBJ databases">
        <authorList>
            <person name="Dougan E. K."/>
            <person name="Rhodes N."/>
            <person name="Thang M."/>
            <person name="Chan C."/>
        </authorList>
    </citation>
    <scope>NUCLEOTIDE SEQUENCE</scope>
</reference>
<accession>A0A813HTL1</accession>
<organism evidence="2 3">
    <name type="scientific">Polarella glacialis</name>
    <name type="common">Dinoflagellate</name>
    <dbReference type="NCBI Taxonomy" id="89957"/>
    <lineage>
        <taxon>Eukaryota</taxon>
        <taxon>Sar</taxon>
        <taxon>Alveolata</taxon>
        <taxon>Dinophyceae</taxon>
        <taxon>Suessiales</taxon>
        <taxon>Suessiaceae</taxon>
        <taxon>Polarella</taxon>
    </lineage>
</organism>
<feature type="compositionally biased region" description="Basic and acidic residues" evidence="1">
    <location>
        <begin position="1"/>
        <end position="16"/>
    </location>
</feature>
<name>A0A813HTL1_POLGL</name>
<gene>
    <name evidence="2" type="ORF">PGLA1383_LOCUS56253</name>
</gene>
<feature type="region of interest" description="Disordered" evidence="1">
    <location>
        <begin position="1"/>
        <end position="22"/>
    </location>
</feature>
<comment type="caution">
    <text evidence="2">The sequence shown here is derived from an EMBL/GenBank/DDBJ whole genome shotgun (WGS) entry which is preliminary data.</text>
</comment>
<keyword evidence="3" id="KW-1185">Reference proteome</keyword>
<proteinExistence type="predicted"/>
<evidence type="ECO:0000313" key="2">
    <source>
        <dbReference type="EMBL" id="CAE8641634.1"/>
    </source>
</evidence>
<sequence>MESASEGDRSEDHGCESDSALSDPDALDLTIRAMSGELLAELTVNGRCSAGQLAEELWRLVPPLPRSEYRLAVGTVALGLSDRLCEHMDSRAELTACVVPSRAGEFFCQVSPLKAVTLGLGLDRAAFCRSERKVGPMSFATSADGYWEDLEGNTLRVILTQEVGSIGSVISITHRLALESLENGDLRVVKGDVGEGAVVDPNMLFAAGGEIFGRF</sequence>
<protein>
    <submittedName>
        <fullName evidence="2">Uncharacterized protein</fullName>
    </submittedName>
</protein>
<dbReference type="OrthoDB" id="430696at2759"/>
<dbReference type="AlphaFoldDB" id="A0A813HTL1"/>